<reference evidence="2 3" key="1">
    <citation type="submission" date="2024-05" db="EMBL/GenBank/DDBJ databases">
        <title>De novo assembly of an allotetraploid wild potato.</title>
        <authorList>
            <person name="Hosaka A.J."/>
        </authorList>
    </citation>
    <scope>NUCLEOTIDE SEQUENCE [LARGE SCALE GENOMIC DNA]</scope>
    <source>
        <tissue evidence="2">Young leaves</tissue>
    </source>
</reference>
<evidence type="ECO:0000313" key="2">
    <source>
        <dbReference type="EMBL" id="KAL3337021.1"/>
    </source>
</evidence>
<evidence type="ECO:0008006" key="4">
    <source>
        <dbReference type="Google" id="ProtNLM"/>
    </source>
</evidence>
<sequence>MEATAASETSDGPVLNVINKRLRALRKKHNRILQMEESLANGKTLNKEQEETFRSKTSVVTAIDELEKLRQPLAAAVTEEINLATQHHLVSAADSPDEKLAGKDDNSCVEVEELLNIIYFGSMFAHANWGKKDFVSTMWKRAMHERACCLNYDCMPEDESTDVMDMLSEKDLDLISMLSELLICRPVNSTLSHKHALQACFEHAKLWITKSDQHIVPESDATYAGLRSKLNKIMSSLYFTTEPVFRVEQAVTEYESYQVPVEETGLPVSATGQVESPVERYQEKEEEHTNSQADKSNEIHDSSAKDLHQEENLPEQPTEPEEVGHEGEGVEDPKDANVDNQQSVPRRSHQHFRGNRGGGGGGRRGYNNGRGGRGRGRSYHDDHNPYYDQPGNYYPRNYPNYRGRGGRGSRGGGNYSHYASGDQAGNVPAFS</sequence>
<feature type="compositionally biased region" description="Basic and acidic residues" evidence="1">
    <location>
        <begin position="277"/>
        <end position="311"/>
    </location>
</feature>
<feature type="region of interest" description="Disordered" evidence="1">
    <location>
        <begin position="268"/>
        <end position="431"/>
    </location>
</feature>
<name>A0ABD2RYK5_9SOLN</name>
<dbReference type="AlphaFoldDB" id="A0ABD2RYK5"/>
<organism evidence="2 3">
    <name type="scientific">Solanum stoloniferum</name>
    <dbReference type="NCBI Taxonomy" id="62892"/>
    <lineage>
        <taxon>Eukaryota</taxon>
        <taxon>Viridiplantae</taxon>
        <taxon>Streptophyta</taxon>
        <taxon>Embryophyta</taxon>
        <taxon>Tracheophyta</taxon>
        <taxon>Spermatophyta</taxon>
        <taxon>Magnoliopsida</taxon>
        <taxon>eudicotyledons</taxon>
        <taxon>Gunneridae</taxon>
        <taxon>Pentapetalae</taxon>
        <taxon>asterids</taxon>
        <taxon>lamiids</taxon>
        <taxon>Solanales</taxon>
        <taxon>Solanaceae</taxon>
        <taxon>Solanoideae</taxon>
        <taxon>Solaneae</taxon>
        <taxon>Solanum</taxon>
    </lineage>
</organism>
<dbReference type="PANTHER" id="PTHR37736">
    <property type="entry name" value="GLYCINE-RICH PROTEIN"/>
    <property type="match status" value="1"/>
</dbReference>
<evidence type="ECO:0000313" key="3">
    <source>
        <dbReference type="Proteomes" id="UP001627284"/>
    </source>
</evidence>
<comment type="caution">
    <text evidence="2">The sequence shown here is derived from an EMBL/GenBank/DDBJ whole genome shotgun (WGS) entry which is preliminary data.</text>
</comment>
<feature type="compositionally biased region" description="Low complexity" evidence="1">
    <location>
        <begin position="390"/>
        <end position="402"/>
    </location>
</feature>
<evidence type="ECO:0000256" key="1">
    <source>
        <dbReference type="SAM" id="MobiDB-lite"/>
    </source>
</evidence>
<accession>A0ABD2RYK5</accession>
<proteinExistence type="predicted"/>
<protein>
    <recommendedName>
        <fullName evidence="4">Glycine-rich protein</fullName>
    </recommendedName>
</protein>
<dbReference type="EMBL" id="JBJKTR010000017">
    <property type="protein sequence ID" value="KAL3337021.1"/>
    <property type="molecule type" value="Genomic_DNA"/>
</dbReference>
<dbReference type="PANTHER" id="PTHR37736:SF4">
    <property type="entry name" value="GLYCINE-RICH PROTEIN"/>
    <property type="match status" value="1"/>
</dbReference>
<dbReference type="Proteomes" id="UP001627284">
    <property type="component" value="Unassembled WGS sequence"/>
</dbReference>
<feature type="compositionally biased region" description="Basic and acidic residues" evidence="1">
    <location>
        <begin position="322"/>
        <end position="337"/>
    </location>
</feature>
<feature type="compositionally biased region" description="Gly residues" evidence="1">
    <location>
        <begin position="355"/>
        <end position="371"/>
    </location>
</feature>
<keyword evidence="3" id="KW-1185">Reference proteome</keyword>
<gene>
    <name evidence="2" type="ORF">AABB24_029605</name>
</gene>